<name>A0AAN9W1F7_9ORTH</name>
<comment type="caution">
    <text evidence="5">The sequence shown here is derived from an EMBL/GenBank/DDBJ whole genome shotgun (WGS) entry which is preliminary data.</text>
</comment>
<dbReference type="InterPro" id="IPR029058">
    <property type="entry name" value="AB_hydrolase_fold"/>
</dbReference>
<dbReference type="PRINTS" id="PR00412">
    <property type="entry name" value="EPOXHYDRLASE"/>
</dbReference>
<keyword evidence="3" id="KW-0472">Membrane</keyword>
<reference evidence="5 6" key="1">
    <citation type="submission" date="2024-03" db="EMBL/GenBank/DDBJ databases">
        <title>The genome assembly and annotation of the cricket Gryllus longicercus Weissman &amp; Gray.</title>
        <authorList>
            <person name="Szrajer S."/>
            <person name="Gray D."/>
            <person name="Ylla G."/>
        </authorList>
    </citation>
    <scope>NUCLEOTIDE SEQUENCE [LARGE SCALE GENOMIC DNA]</scope>
    <source>
        <strain evidence="5">DAG 2021-001</strain>
        <tissue evidence="5">Whole body minus gut</tissue>
    </source>
</reference>
<dbReference type="Proteomes" id="UP001378592">
    <property type="component" value="Unassembled WGS sequence"/>
</dbReference>
<sequence>MGLIRAIVGKTIVWSVALFYAFTVLASLIVRTILRPSRQFWYRKDRPTPPAVLHDPQLGTHKFMQLKNIKLHYVENGDSSKPLMLFVHGFPELWYSWRHQIKEFSSDYWTIALDMRGYGESEKPDGVQNYKMKYLLDDIKELVTALGRDKFTLVAHDWGGVVAWQFVFHFPEMVEKYIIMDAPHPRGFRRQMFSSLTQFLMSWYIFFFQVPYIPEIMMRSYDCHSLKKNFRKYRTETETKVTDEDIEAFKYFFTQPGAFNGPINYYRANFGSLHKLNSNDGVDLPPGMLIAGEKDDFISQEVLGKAKILVPTCKVEIIKGANHFVQQDDPEAVNKVMRDFLKN</sequence>
<organism evidence="5 6">
    <name type="scientific">Gryllus longicercus</name>
    <dbReference type="NCBI Taxonomy" id="2509291"/>
    <lineage>
        <taxon>Eukaryota</taxon>
        <taxon>Metazoa</taxon>
        <taxon>Ecdysozoa</taxon>
        <taxon>Arthropoda</taxon>
        <taxon>Hexapoda</taxon>
        <taxon>Insecta</taxon>
        <taxon>Pterygota</taxon>
        <taxon>Neoptera</taxon>
        <taxon>Polyneoptera</taxon>
        <taxon>Orthoptera</taxon>
        <taxon>Ensifera</taxon>
        <taxon>Gryllidea</taxon>
        <taxon>Grylloidea</taxon>
        <taxon>Gryllidae</taxon>
        <taxon>Gryllinae</taxon>
        <taxon>Gryllus</taxon>
    </lineage>
</organism>
<feature type="transmembrane region" description="Helical" evidence="3">
    <location>
        <begin position="12"/>
        <end position="34"/>
    </location>
</feature>
<dbReference type="Gene3D" id="3.40.50.1820">
    <property type="entry name" value="alpha/beta hydrolase"/>
    <property type="match status" value="1"/>
</dbReference>
<dbReference type="InterPro" id="IPR000073">
    <property type="entry name" value="AB_hydrolase_1"/>
</dbReference>
<keyword evidence="3" id="KW-0812">Transmembrane</keyword>
<comment type="similarity">
    <text evidence="2">Belongs to the AB hydrolase superfamily. Epoxide hydrolase family.</text>
</comment>
<dbReference type="PRINTS" id="PR00111">
    <property type="entry name" value="ABHYDROLASE"/>
</dbReference>
<dbReference type="InterPro" id="IPR000639">
    <property type="entry name" value="Epox_hydrolase-like"/>
</dbReference>
<dbReference type="SUPFAM" id="SSF53474">
    <property type="entry name" value="alpha/beta-Hydrolases"/>
    <property type="match status" value="1"/>
</dbReference>
<gene>
    <name evidence="5" type="ORF">R5R35_001592</name>
</gene>
<dbReference type="AlphaFoldDB" id="A0AAN9W1F7"/>
<accession>A0AAN9W1F7</accession>
<evidence type="ECO:0000256" key="3">
    <source>
        <dbReference type="SAM" id="Phobius"/>
    </source>
</evidence>
<proteinExistence type="inferred from homology"/>
<keyword evidence="6" id="KW-1185">Reference proteome</keyword>
<dbReference type="PANTHER" id="PTHR43329">
    <property type="entry name" value="EPOXIDE HYDROLASE"/>
    <property type="match status" value="1"/>
</dbReference>
<dbReference type="GO" id="GO:0004301">
    <property type="term" value="F:epoxide hydrolase activity"/>
    <property type="evidence" value="ECO:0007669"/>
    <property type="project" value="UniProtKB-ARBA"/>
</dbReference>
<evidence type="ECO:0000259" key="4">
    <source>
        <dbReference type="Pfam" id="PF00561"/>
    </source>
</evidence>
<keyword evidence="3" id="KW-1133">Transmembrane helix</keyword>
<keyword evidence="1" id="KW-0378">Hydrolase</keyword>
<dbReference type="EMBL" id="JAZDUA010000002">
    <property type="protein sequence ID" value="KAK7874508.1"/>
    <property type="molecule type" value="Genomic_DNA"/>
</dbReference>
<evidence type="ECO:0000256" key="2">
    <source>
        <dbReference type="ARBA" id="ARBA00038334"/>
    </source>
</evidence>
<evidence type="ECO:0000313" key="5">
    <source>
        <dbReference type="EMBL" id="KAK7874508.1"/>
    </source>
</evidence>
<evidence type="ECO:0000256" key="1">
    <source>
        <dbReference type="ARBA" id="ARBA00022801"/>
    </source>
</evidence>
<evidence type="ECO:0000313" key="6">
    <source>
        <dbReference type="Proteomes" id="UP001378592"/>
    </source>
</evidence>
<protein>
    <recommendedName>
        <fullName evidence="4">AB hydrolase-1 domain-containing protein</fullName>
    </recommendedName>
</protein>
<dbReference type="Pfam" id="PF00561">
    <property type="entry name" value="Abhydrolase_1"/>
    <property type="match status" value="1"/>
</dbReference>
<feature type="domain" description="AB hydrolase-1" evidence="4">
    <location>
        <begin position="82"/>
        <end position="329"/>
    </location>
</feature>